<accession>A0ABM1GSS9</accession>
<proteinExistence type="predicted"/>
<dbReference type="Proteomes" id="UP000694930">
    <property type="component" value="Chromosome 5"/>
</dbReference>
<evidence type="ECO:0000313" key="5">
    <source>
        <dbReference type="RefSeq" id="XP_015075416.1"/>
    </source>
</evidence>
<name>A0ABM1GSS9_SOLPN</name>
<evidence type="ECO:0000256" key="2">
    <source>
        <dbReference type="SAM" id="MobiDB-lite"/>
    </source>
</evidence>
<sequence length="137" mass="14954">MGSSSIENPENFIEELKKSIKQGGVPAMLIGHMDISRLMDYVQNVEDKKLRDREEFSCFKCVHEGHFMKECPKNSKGSGNQGNRAKFSSIAPLGRAAPKGTTSGTSGGANCLYAITSPHEQNNSPNVVTGIDQNLYF</sequence>
<dbReference type="SUPFAM" id="SSF57756">
    <property type="entry name" value="Retrovirus zinc finger-like domains"/>
    <property type="match status" value="1"/>
</dbReference>
<keyword evidence="1" id="KW-0862">Zinc</keyword>
<dbReference type="RefSeq" id="XP_015075416.1">
    <property type="nucleotide sequence ID" value="XM_015219930.1"/>
</dbReference>
<evidence type="ECO:0000313" key="4">
    <source>
        <dbReference type="Proteomes" id="UP000694930"/>
    </source>
</evidence>
<keyword evidence="1" id="KW-0479">Metal-binding</keyword>
<dbReference type="SMART" id="SM00343">
    <property type="entry name" value="ZnF_C2HC"/>
    <property type="match status" value="1"/>
</dbReference>
<reference evidence="5" key="2">
    <citation type="submission" date="2025-08" db="UniProtKB">
        <authorList>
            <consortium name="RefSeq"/>
        </authorList>
    </citation>
    <scope>IDENTIFICATION</scope>
</reference>
<dbReference type="Gene3D" id="4.10.60.10">
    <property type="entry name" value="Zinc finger, CCHC-type"/>
    <property type="match status" value="1"/>
</dbReference>
<reference evidence="4" key="1">
    <citation type="journal article" date="2014" name="Nat. Genet.">
        <title>The genome of the stress-tolerant wild tomato species Solanum pennellii.</title>
        <authorList>
            <person name="Bolger A."/>
            <person name="Scossa F."/>
            <person name="Bolger M.E."/>
            <person name="Lanz C."/>
            <person name="Maumus F."/>
            <person name="Tohge T."/>
            <person name="Quesneville H."/>
            <person name="Alseekh S."/>
            <person name="Sorensen I."/>
            <person name="Lichtenstein G."/>
            <person name="Fich E.A."/>
            <person name="Conte M."/>
            <person name="Keller H."/>
            <person name="Schneeberger K."/>
            <person name="Schwacke R."/>
            <person name="Ofner I."/>
            <person name="Vrebalov J."/>
            <person name="Xu Y."/>
            <person name="Osorio S."/>
            <person name="Aflitos S.A."/>
            <person name="Schijlen E."/>
            <person name="Jimenez-Gomez J.M."/>
            <person name="Ryngajllo M."/>
            <person name="Kimura S."/>
            <person name="Kumar R."/>
            <person name="Koenig D."/>
            <person name="Headland L.R."/>
            <person name="Maloof J.N."/>
            <person name="Sinha N."/>
            <person name="van Ham R.C."/>
            <person name="Lankhorst R.K."/>
            <person name="Mao L."/>
            <person name="Vogel A."/>
            <person name="Arsova B."/>
            <person name="Panstruga R."/>
            <person name="Fei Z."/>
            <person name="Rose J.K."/>
            <person name="Zamir D."/>
            <person name="Carrari F."/>
            <person name="Giovannoni J.J."/>
            <person name="Weigel D."/>
            <person name="Usadel B."/>
            <person name="Fernie A.R."/>
        </authorList>
    </citation>
    <scope>NUCLEOTIDE SEQUENCE [LARGE SCALE GENOMIC DNA]</scope>
    <source>
        <strain evidence="4">cv. LA0716</strain>
    </source>
</reference>
<evidence type="ECO:0000256" key="1">
    <source>
        <dbReference type="PROSITE-ProRule" id="PRU00047"/>
    </source>
</evidence>
<dbReference type="InterPro" id="IPR001878">
    <property type="entry name" value="Znf_CCHC"/>
</dbReference>
<keyword evidence="1" id="KW-0863">Zinc-finger</keyword>
<organism evidence="4 5">
    <name type="scientific">Solanum pennellii</name>
    <name type="common">Tomato</name>
    <name type="synonym">Lycopersicon pennellii</name>
    <dbReference type="NCBI Taxonomy" id="28526"/>
    <lineage>
        <taxon>Eukaryota</taxon>
        <taxon>Viridiplantae</taxon>
        <taxon>Streptophyta</taxon>
        <taxon>Embryophyta</taxon>
        <taxon>Tracheophyta</taxon>
        <taxon>Spermatophyta</taxon>
        <taxon>Magnoliopsida</taxon>
        <taxon>eudicotyledons</taxon>
        <taxon>Gunneridae</taxon>
        <taxon>Pentapetalae</taxon>
        <taxon>asterids</taxon>
        <taxon>lamiids</taxon>
        <taxon>Solanales</taxon>
        <taxon>Solanaceae</taxon>
        <taxon>Solanoideae</taxon>
        <taxon>Solaneae</taxon>
        <taxon>Solanum</taxon>
        <taxon>Solanum subgen. Lycopersicon</taxon>
    </lineage>
</organism>
<gene>
    <name evidence="5" type="primary">LOC107019423</name>
</gene>
<evidence type="ECO:0000259" key="3">
    <source>
        <dbReference type="PROSITE" id="PS50158"/>
    </source>
</evidence>
<feature type="region of interest" description="Disordered" evidence="2">
    <location>
        <begin position="70"/>
        <end position="108"/>
    </location>
</feature>
<dbReference type="GeneID" id="107019423"/>
<dbReference type="PROSITE" id="PS50158">
    <property type="entry name" value="ZF_CCHC"/>
    <property type="match status" value="1"/>
</dbReference>
<feature type="domain" description="CCHC-type" evidence="3">
    <location>
        <begin position="58"/>
        <end position="73"/>
    </location>
</feature>
<keyword evidence="4" id="KW-1185">Reference proteome</keyword>
<protein>
    <submittedName>
        <fullName evidence="5">DNA-binding protein HEXBP-like</fullName>
    </submittedName>
</protein>
<dbReference type="InterPro" id="IPR036875">
    <property type="entry name" value="Znf_CCHC_sf"/>
</dbReference>